<protein>
    <recommendedName>
        <fullName evidence="2">Tail tube protein</fullName>
    </recommendedName>
</protein>
<accession>A0A382BNM5</accession>
<gene>
    <name evidence="1" type="ORF">METZ01_LOCUS168280</name>
</gene>
<evidence type="ECO:0000313" key="1">
    <source>
        <dbReference type="EMBL" id="SVB15426.1"/>
    </source>
</evidence>
<reference evidence="1" key="1">
    <citation type="submission" date="2018-05" db="EMBL/GenBank/DDBJ databases">
        <authorList>
            <person name="Lanie J.A."/>
            <person name="Ng W.-L."/>
            <person name="Kazmierczak K.M."/>
            <person name="Andrzejewski T.M."/>
            <person name="Davidsen T.M."/>
            <person name="Wayne K.J."/>
            <person name="Tettelin H."/>
            <person name="Glass J.I."/>
            <person name="Rusch D."/>
            <person name="Podicherti R."/>
            <person name="Tsui H.-C.T."/>
            <person name="Winkler M.E."/>
        </authorList>
    </citation>
    <scope>NUCLEOTIDE SEQUENCE</scope>
</reference>
<proteinExistence type="predicted"/>
<sequence length="182" mass="20015">MSFSIDAFTSKLAAGGALASLFEAELTTTKGTEASSSIQDFKFLCKATTLPGDTIDVATVTYMGRGINIPSNRAAVQWTTTVYNDEGMEIRNNIESWMEQLNSHKTNVRASAMTQIQSYTGTLKVKTFGKSGGGVIHKSYEFIDAWPSAVGEITVDWETNDIQTYDVTWEFSYWKSSESGIN</sequence>
<organism evidence="1">
    <name type="scientific">marine metagenome</name>
    <dbReference type="NCBI Taxonomy" id="408172"/>
    <lineage>
        <taxon>unclassified sequences</taxon>
        <taxon>metagenomes</taxon>
        <taxon>ecological metagenomes</taxon>
    </lineage>
</organism>
<evidence type="ECO:0008006" key="2">
    <source>
        <dbReference type="Google" id="ProtNLM"/>
    </source>
</evidence>
<dbReference type="AlphaFoldDB" id="A0A382BNM5"/>
<dbReference type="EMBL" id="UINC01030664">
    <property type="protein sequence ID" value="SVB15426.1"/>
    <property type="molecule type" value="Genomic_DNA"/>
</dbReference>
<name>A0A382BNM5_9ZZZZ</name>